<proteinExistence type="predicted"/>
<dbReference type="Proteomes" id="UP001165063">
    <property type="component" value="Unassembled WGS sequence"/>
</dbReference>
<comment type="caution">
    <text evidence="1">The sequence shown here is derived from an EMBL/GenBank/DDBJ whole genome shotgun (WGS) entry which is preliminary data.</text>
</comment>
<reference evidence="1" key="1">
    <citation type="submission" date="2023-04" db="EMBL/GenBank/DDBJ databases">
        <title>Ambrosiozyma monospora NBRC 1965.</title>
        <authorList>
            <person name="Ichikawa N."/>
            <person name="Sato H."/>
            <person name="Tonouchi N."/>
        </authorList>
    </citation>
    <scope>NUCLEOTIDE SEQUENCE</scope>
    <source>
        <strain evidence="1">NBRC 1965</strain>
    </source>
</reference>
<dbReference type="AlphaFoldDB" id="A0A9W7DKC3"/>
<accession>A0A9W7DKC3</accession>
<evidence type="ECO:0000313" key="2">
    <source>
        <dbReference type="Proteomes" id="UP001165063"/>
    </source>
</evidence>
<keyword evidence="2" id="KW-1185">Reference proteome</keyword>
<name>A0A9W7DKC3_AMBMO</name>
<gene>
    <name evidence="1" type="ORF">Amon01_000794600</name>
</gene>
<sequence>MKFFFDDDYFECLNNEDRDLPADLETGSFSYKQVLNAIFLQCHSFIESQVSRDMNNIKHNIYIASPQLHLNKSVDNEIISPEDVSTPEKFVQKLLTNKHLSRLFNTLTENFHLEKDGTCDCENTILLPVQLGENDYAWFFFDLRAPLVILLDPNQLSSVGDLGSEFSPKTDISNIHCMRDKHLYYAFSLLSHLFKLKKISVIPGSAFDEHITSKIKRSGNSGQHVTVSNSLSLPRLYHV</sequence>
<evidence type="ECO:0000313" key="1">
    <source>
        <dbReference type="EMBL" id="GMG55877.1"/>
    </source>
</evidence>
<protein>
    <submittedName>
        <fullName evidence="1">Unnamed protein product</fullName>
    </submittedName>
</protein>
<organism evidence="1 2">
    <name type="scientific">Ambrosiozyma monospora</name>
    <name type="common">Yeast</name>
    <name type="synonym">Endomycopsis monosporus</name>
    <dbReference type="NCBI Taxonomy" id="43982"/>
    <lineage>
        <taxon>Eukaryota</taxon>
        <taxon>Fungi</taxon>
        <taxon>Dikarya</taxon>
        <taxon>Ascomycota</taxon>
        <taxon>Saccharomycotina</taxon>
        <taxon>Pichiomycetes</taxon>
        <taxon>Pichiales</taxon>
        <taxon>Pichiaceae</taxon>
        <taxon>Ambrosiozyma</taxon>
    </lineage>
</organism>
<dbReference type="EMBL" id="BSXU01006435">
    <property type="protein sequence ID" value="GMG55877.1"/>
    <property type="molecule type" value="Genomic_DNA"/>
</dbReference>